<organism evidence="1 2">
    <name type="scientific">Lederbergia citrisecunda</name>
    <dbReference type="NCBI Taxonomy" id="2833583"/>
    <lineage>
        <taxon>Bacteria</taxon>
        <taxon>Bacillati</taxon>
        <taxon>Bacillota</taxon>
        <taxon>Bacilli</taxon>
        <taxon>Bacillales</taxon>
        <taxon>Bacillaceae</taxon>
        <taxon>Lederbergia</taxon>
    </lineage>
</organism>
<name>A0A942YJH9_9BACI</name>
<gene>
    <name evidence="1" type="ORF">KHA93_03005</name>
</gene>
<dbReference type="RefSeq" id="WP_213109360.1">
    <property type="nucleotide sequence ID" value="NZ_JAGYPJ010000001.1"/>
</dbReference>
<dbReference type="AlphaFoldDB" id="A0A942YJH9"/>
<sequence length="190" mass="21148">MSKVLHGLDMFHIAELTEDTTTSVDYETPEPLLGAVNVNVQPNTESNTFYADNGAYAVLNSLGDIDVDVEVADLPFAMQKTIYGHTEENEVQFASKDDISIDLALGFRAKTSTGGYRFYWLLKGKAELIPIEHQTDEGNTTPQTAKIKLKFMPLQHNGRWKAQAESSEQLDAAKWFKDVVYKGDILTSTP</sequence>
<evidence type="ECO:0000313" key="1">
    <source>
        <dbReference type="EMBL" id="MBS4198617.1"/>
    </source>
</evidence>
<keyword evidence="2" id="KW-1185">Reference proteome</keyword>
<dbReference type="InterPro" id="IPR006490">
    <property type="entry name" value="Maj_tail_phi13"/>
</dbReference>
<reference evidence="1 2" key="1">
    <citation type="submission" date="2021-05" db="EMBL/GenBank/DDBJ databases">
        <title>Novel Bacillus species.</title>
        <authorList>
            <person name="Liu G."/>
        </authorList>
    </citation>
    <scope>NUCLEOTIDE SEQUENCE [LARGE SCALE GENOMIC DNA]</scope>
    <source>
        <strain evidence="1 2">FJAT-49732</strain>
    </source>
</reference>
<comment type="caution">
    <text evidence="1">The sequence shown here is derived from an EMBL/GenBank/DDBJ whole genome shotgun (WGS) entry which is preliminary data.</text>
</comment>
<proteinExistence type="predicted"/>
<protein>
    <submittedName>
        <fullName evidence="1">Phage tail protein</fullName>
    </submittedName>
</protein>
<dbReference type="EMBL" id="JAGYPJ010000001">
    <property type="protein sequence ID" value="MBS4198617.1"/>
    <property type="molecule type" value="Genomic_DNA"/>
</dbReference>
<evidence type="ECO:0000313" key="2">
    <source>
        <dbReference type="Proteomes" id="UP000682713"/>
    </source>
</evidence>
<accession>A0A942YJH9</accession>
<dbReference type="Proteomes" id="UP000682713">
    <property type="component" value="Unassembled WGS sequence"/>
</dbReference>
<dbReference type="NCBIfam" id="TIGR01603">
    <property type="entry name" value="maj_tail_phi13"/>
    <property type="match status" value="1"/>
</dbReference>